<keyword evidence="2 5" id="KW-0812">Transmembrane</keyword>
<sequence>MIGLTIYSSNKNLSFLLFLIAPFYALINYFFRNKLKNAVIKNKKSDEKYFSIYFKLIIKIEYIKLNALKNKVLTDLNNEKRFFKQSKSKQIKYENIYIFVSSLMSNIFRVIYILLLGYFMIKRKITIGEFTTIITLSSQLLRYTDSIMDILRDWNVCTAHVGSLDEIIDSISYVGNKNKKLKQETSSINYLIIKNLSYKVDDNIIINDFSYNFQKGMIYTINGPNGSGKSTLLKIISGLLRDYDGIIKIDDCDIKNLDIDYLLAGGYFK</sequence>
<dbReference type="GO" id="GO:0005524">
    <property type="term" value="F:ATP binding"/>
    <property type="evidence" value="ECO:0007669"/>
    <property type="project" value="UniProtKB-KW"/>
</dbReference>
<evidence type="ECO:0000313" key="8">
    <source>
        <dbReference type="Proteomes" id="UP001210339"/>
    </source>
</evidence>
<name>A0ABY7QWM3_9FIRM</name>
<protein>
    <submittedName>
        <fullName evidence="7">ATP-binding cassette domain-containing protein</fullName>
    </submittedName>
</protein>
<feature type="transmembrane region" description="Helical" evidence="5">
    <location>
        <begin position="12"/>
        <end position="31"/>
    </location>
</feature>
<evidence type="ECO:0000256" key="4">
    <source>
        <dbReference type="ARBA" id="ARBA00023136"/>
    </source>
</evidence>
<dbReference type="PANTHER" id="PTHR24221">
    <property type="entry name" value="ATP-BINDING CASSETTE SUB-FAMILY B"/>
    <property type="match status" value="1"/>
</dbReference>
<dbReference type="InterPro" id="IPR027417">
    <property type="entry name" value="P-loop_NTPase"/>
</dbReference>
<dbReference type="Gene3D" id="3.40.50.300">
    <property type="entry name" value="P-loop containing nucleotide triphosphate hydrolases"/>
    <property type="match status" value="1"/>
</dbReference>
<reference evidence="7 8" key="1">
    <citation type="submission" date="2023-01" db="EMBL/GenBank/DDBJ databases">
        <authorList>
            <person name="Lee S.H."/>
            <person name="Jung H.S."/>
            <person name="Yun J.U."/>
        </authorList>
    </citation>
    <scope>NUCLEOTIDE SEQUENCE [LARGE SCALE GENOMIC DNA]</scope>
    <source>
        <strain evidence="7 8">CBA3646</strain>
    </source>
</reference>
<dbReference type="Gene3D" id="1.20.1560.10">
    <property type="entry name" value="ABC transporter type 1, transmembrane domain"/>
    <property type="match status" value="1"/>
</dbReference>
<gene>
    <name evidence="7" type="ORF">O6R05_05145</name>
</gene>
<organism evidence="7 8">
    <name type="scientific">Peptoniphilus equinus</name>
    <dbReference type="NCBI Taxonomy" id="3016343"/>
    <lineage>
        <taxon>Bacteria</taxon>
        <taxon>Bacillati</taxon>
        <taxon>Bacillota</taxon>
        <taxon>Tissierellia</taxon>
        <taxon>Tissierellales</taxon>
        <taxon>Peptoniphilaceae</taxon>
        <taxon>Peptoniphilus</taxon>
    </lineage>
</organism>
<dbReference type="PANTHER" id="PTHR24221:SF654">
    <property type="entry name" value="ATP-BINDING CASSETTE SUB-FAMILY B MEMBER 6"/>
    <property type="match status" value="1"/>
</dbReference>
<dbReference type="Proteomes" id="UP001210339">
    <property type="component" value="Chromosome"/>
</dbReference>
<dbReference type="InterPro" id="IPR003439">
    <property type="entry name" value="ABC_transporter-like_ATP-bd"/>
</dbReference>
<accession>A0ABY7QWM3</accession>
<comment type="subcellular location">
    <subcellularLocation>
        <location evidence="1">Cell membrane</location>
        <topology evidence="1">Multi-pass membrane protein</topology>
    </subcellularLocation>
</comment>
<dbReference type="EMBL" id="CP115667">
    <property type="protein sequence ID" value="WBW50776.1"/>
    <property type="molecule type" value="Genomic_DNA"/>
</dbReference>
<evidence type="ECO:0000313" key="7">
    <source>
        <dbReference type="EMBL" id="WBW50776.1"/>
    </source>
</evidence>
<evidence type="ECO:0000256" key="3">
    <source>
        <dbReference type="ARBA" id="ARBA00022989"/>
    </source>
</evidence>
<dbReference type="Pfam" id="PF00664">
    <property type="entry name" value="ABC_membrane"/>
    <property type="match status" value="1"/>
</dbReference>
<keyword evidence="8" id="KW-1185">Reference proteome</keyword>
<keyword evidence="7" id="KW-0067">ATP-binding</keyword>
<dbReference type="SUPFAM" id="SSF90123">
    <property type="entry name" value="ABC transporter transmembrane region"/>
    <property type="match status" value="1"/>
</dbReference>
<dbReference type="InterPro" id="IPR011527">
    <property type="entry name" value="ABC1_TM_dom"/>
</dbReference>
<feature type="domain" description="ABC transmembrane type-1" evidence="6">
    <location>
        <begin position="1"/>
        <end position="154"/>
    </location>
</feature>
<dbReference type="SUPFAM" id="SSF52540">
    <property type="entry name" value="P-loop containing nucleoside triphosphate hydrolases"/>
    <property type="match status" value="1"/>
</dbReference>
<dbReference type="InterPro" id="IPR036640">
    <property type="entry name" value="ABC1_TM_sf"/>
</dbReference>
<keyword evidence="4 5" id="KW-0472">Membrane</keyword>
<evidence type="ECO:0000259" key="6">
    <source>
        <dbReference type="PROSITE" id="PS50929"/>
    </source>
</evidence>
<keyword evidence="7" id="KW-0547">Nucleotide-binding</keyword>
<proteinExistence type="predicted"/>
<evidence type="ECO:0000256" key="5">
    <source>
        <dbReference type="SAM" id="Phobius"/>
    </source>
</evidence>
<evidence type="ECO:0000256" key="1">
    <source>
        <dbReference type="ARBA" id="ARBA00004651"/>
    </source>
</evidence>
<keyword evidence="3 5" id="KW-1133">Transmembrane helix</keyword>
<evidence type="ECO:0000256" key="2">
    <source>
        <dbReference type="ARBA" id="ARBA00022692"/>
    </source>
</evidence>
<dbReference type="PROSITE" id="PS50929">
    <property type="entry name" value="ABC_TM1F"/>
    <property type="match status" value="1"/>
</dbReference>
<dbReference type="Pfam" id="PF00005">
    <property type="entry name" value="ABC_tran"/>
    <property type="match status" value="1"/>
</dbReference>
<feature type="transmembrane region" description="Helical" evidence="5">
    <location>
        <begin position="96"/>
        <end position="121"/>
    </location>
</feature>
<dbReference type="InterPro" id="IPR039421">
    <property type="entry name" value="Type_1_exporter"/>
</dbReference>